<protein>
    <submittedName>
        <fullName evidence="1">Uncharacterized protein</fullName>
    </submittedName>
</protein>
<reference evidence="1" key="1">
    <citation type="submission" date="2014-11" db="EMBL/GenBank/DDBJ databases">
        <authorList>
            <person name="Otto D Thomas"/>
            <person name="Naeem Raeece"/>
        </authorList>
    </citation>
    <scope>NUCLEOTIDE SEQUENCE</scope>
</reference>
<name>A0A0G4HEM9_9ALVE</name>
<sequence length="125" mass="13177">MDAPVCDCKCCQVATRSSTEKLAGVDTKCAPPTPDSLHPLGSVYEPGSSDVCKAYVHNPCRVVNSDVIRNIQYAPQEQWCLYACMPAKKSDPVGTACVALTEEVAALARTADGVGKDHASFGSEA</sequence>
<dbReference type="AlphaFoldDB" id="A0A0G4HEM9"/>
<organism evidence="1">
    <name type="scientific">Chromera velia CCMP2878</name>
    <dbReference type="NCBI Taxonomy" id="1169474"/>
    <lineage>
        <taxon>Eukaryota</taxon>
        <taxon>Sar</taxon>
        <taxon>Alveolata</taxon>
        <taxon>Colpodellida</taxon>
        <taxon>Chromeraceae</taxon>
        <taxon>Chromera</taxon>
    </lineage>
</organism>
<accession>A0A0G4HEM9</accession>
<gene>
    <name evidence="1" type="ORF">Cvel_26782</name>
</gene>
<dbReference type="EMBL" id="CDMZ01002464">
    <property type="protein sequence ID" value="CEM42497.1"/>
    <property type="molecule type" value="Genomic_DNA"/>
</dbReference>
<evidence type="ECO:0000313" key="1">
    <source>
        <dbReference type="EMBL" id="CEM42497.1"/>
    </source>
</evidence>
<dbReference type="VEuPathDB" id="CryptoDB:Cvel_26782"/>
<proteinExistence type="predicted"/>